<accession>A0A382MYJ0</accession>
<gene>
    <name evidence="1" type="ORF">METZ01_LOCUS306434</name>
</gene>
<feature type="non-terminal residue" evidence="1">
    <location>
        <position position="285"/>
    </location>
</feature>
<evidence type="ECO:0000313" key="1">
    <source>
        <dbReference type="EMBL" id="SVC53580.1"/>
    </source>
</evidence>
<dbReference type="AlphaFoldDB" id="A0A382MYJ0"/>
<sequence>MIHMKKILIGLLVSIFCLGFSGQELTQKVRTFSSKQVEITSSSGSSAMVDHTPLGRSRHIVRDDTVSVWYDDLEGDISGWVIEDGWELTTESSNSPSHSFRIDDDLYNHTASVISPEISIPDVMDDFDFYHLEFALWCDLPDEDGDGDNWLEDFYRVQVADASVTPSYFHVSSVDAYENNSWWCANEDNGYENSWLQYLDSPIITVPDDEATLTAMMKWGIEDPAGASVEGTCTDGWDAANVRISDDGGETWSLLTGDDPYDFNYAYGWIWNDSEYDCGGSLEGL</sequence>
<reference evidence="1" key="1">
    <citation type="submission" date="2018-05" db="EMBL/GenBank/DDBJ databases">
        <authorList>
            <person name="Lanie J.A."/>
            <person name="Ng W.-L."/>
            <person name="Kazmierczak K.M."/>
            <person name="Andrzejewski T.M."/>
            <person name="Davidsen T.M."/>
            <person name="Wayne K.J."/>
            <person name="Tettelin H."/>
            <person name="Glass J.I."/>
            <person name="Rusch D."/>
            <person name="Podicherti R."/>
            <person name="Tsui H.-C.T."/>
            <person name="Winkler M.E."/>
        </authorList>
    </citation>
    <scope>NUCLEOTIDE SEQUENCE</scope>
</reference>
<protein>
    <submittedName>
        <fullName evidence="1">Uncharacterized protein</fullName>
    </submittedName>
</protein>
<organism evidence="1">
    <name type="scientific">marine metagenome</name>
    <dbReference type="NCBI Taxonomy" id="408172"/>
    <lineage>
        <taxon>unclassified sequences</taxon>
        <taxon>metagenomes</taxon>
        <taxon>ecological metagenomes</taxon>
    </lineage>
</organism>
<proteinExistence type="predicted"/>
<dbReference type="EMBL" id="UINC01096577">
    <property type="protein sequence ID" value="SVC53580.1"/>
    <property type="molecule type" value="Genomic_DNA"/>
</dbReference>
<name>A0A382MYJ0_9ZZZZ</name>